<dbReference type="SUPFAM" id="SSF55347">
    <property type="entry name" value="Glyceraldehyde-3-phosphate dehydrogenase-like, C-terminal domain"/>
    <property type="match status" value="1"/>
</dbReference>
<dbReference type="Proteomes" id="UP000654345">
    <property type="component" value="Unassembled WGS sequence"/>
</dbReference>
<keyword evidence="5" id="KW-1185">Reference proteome</keyword>
<dbReference type="Gene3D" id="3.40.50.720">
    <property type="entry name" value="NAD(P)-binding Rossmann-like Domain"/>
    <property type="match status" value="1"/>
</dbReference>
<keyword evidence="1" id="KW-0560">Oxidoreductase</keyword>
<gene>
    <name evidence="4" type="ORF">KSB_51200</name>
</gene>
<dbReference type="SUPFAM" id="SSF51735">
    <property type="entry name" value="NAD(P)-binding Rossmann-fold domains"/>
    <property type="match status" value="1"/>
</dbReference>
<dbReference type="InterPro" id="IPR055170">
    <property type="entry name" value="GFO_IDH_MocA-like_dom"/>
</dbReference>
<evidence type="ECO:0000313" key="4">
    <source>
        <dbReference type="EMBL" id="GHO56645.1"/>
    </source>
</evidence>
<dbReference type="RefSeq" id="WP_201373112.1">
    <property type="nucleotide sequence ID" value="NZ_BNJG01000002.1"/>
</dbReference>
<dbReference type="InterPro" id="IPR050463">
    <property type="entry name" value="Gfo/Idh/MocA_oxidrdct_glycsds"/>
</dbReference>
<feature type="domain" description="Gfo/Idh/MocA-like oxidoreductase N-terminal" evidence="2">
    <location>
        <begin position="5"/>
        <end position="122"/>
    </location>
</feature>
<evidence type="ECO:0000313" key="5">
    <source>
        <dbReference type="Proteomes" id="UP000654345"/>
    </source>
</evidence>
<evidence type="ECO:0000256" key="1">
    <source>
        <dbReference type="ARBA" id="ARBA00023002"/>
    </source>
</evidence>
<dbReference type="InterPro" id="IPR000683">
    <property type="entry name" value="Gfo/Idh/MocA-like_OxRdtase_N"/>
</dbReference>
<sequence>MSTQRIYLVGAGVIARSHAAAIQRLPDPEQVMLAVTDPNPQAMAAFVREYPQARVFEDAQTMLAEAADENDIVIISAPPFAHEELTCAALATGRHVLCEKPLALNQEQARHMLAVAHAYHRLLGCCSVRCLNWPPAEEARRLLQKQALGQLYHVRFLNLEQRNRPGIEFQPQTNWFLDQARSGGGTLMDRAPYEFTVLNDLLQPRRVEVLNAWLANPATALHLPPQTIVDVEQHAGATLRYTLVDGSNVIMNYERASGTHSEEQSMIEFTGVNGSLRWSWPLSRGRATLTHTYDRDGASESRIIAFPPPAAEALRFGEKPLVYFYQRIHNQPSAAVVNEQALFNFSCIRAIYDCATSGLAQVVEKQSLS</sequence>
<dbReference type="EMBL" id="BNJG01000002">
    <property type="protein sequence ID" value="GHO56645.1"/>
    <property type="molecule type" value="Genomic_DNA"/>
</dbReference>
<protein>
    <recommendedName>
        <fullName evidence="6">Gfo/Idh/MocA-like oxidoreductase N-terminal domain-containing protein</fullName>
    </recommendedName>
</protein>
<reference evidence="4 5" key="1">
    <citation type="journal article" date="2021" name="Int. J. Syst. Evol. Microbiol.">
        <title>Reticulibacter mediterranei gen. nov., sp. nov., within the new family Reticulibacteraceae fam. nov., and Ktedonospora formicarum gen. nov., sp. nov., Ktedonobacter robiniae sp. nov., Dictyobacter formicarum sp. nov. and Dictyobacter arantiisoli sp. nov., belonging to the class Ktedonobacteria.</title>
        <authorList>
            <person name="Yabe S."/>
            <person name="Zheng Y."/>
            <person name="Wang C.M."/>
            <person name="Sakai Y."/>
            <person name="Abe K."/>
            <person name="Yokota A."/>
            <person name="Donadio S."/>
            <person name="Cavaletti L."/>
            <person name="Monciardini P."/>
        </authorList>
    </citation>
    <scope>NUCLEOTIDE SEQUENCE [LARGE SCALE GENOMIC DNA]</scope>
    <source>
        <strain evidence="4 5">SOSP1-30</strain>
    </source>
</reference>
<evidence type="ECO:0000259" key="2">
    <source>
        <dbReference type="Pfam" id="PF01408"/>
    </source>
</evidence>
<evidence type="ECO:0000259" key="3">
    <source>
        <dbReference type="Pfam" id="PF22725"/>
    </source>
</evidence>
<accession>A0ABQ3UW57</accession>
<name>A0ABQ3UW57_9CHLR</name>
<dbReference type="Pfam" id="PF22725">
    <property type="entry name" value="GFO_IDH_MocA_C3"/>
    <property type="match status" value="1"/>
</dbReference>
<dbReference type="PANTHER" id="PTHR43818:SF11">
    <property type="entry name" value="BCDNA.GH03377"/>
    <property type="match status" value="1"/>
</dbReference>
<proteinExistence type="predicted"/>
<dbReference type="Pfam" id="PF01408">
    <property type="entry name" value="GFO_IDH_MocA"/>
    <property type="match status" value="1"/>
</dbReference>
<feature type="domain" description="GFO/IDH/MocA-like oxidoreductase" evidence="3">
    <location>
        <begin position="138"/>
        <end position="277"/>
    </location>
</feature>
<evidence type="ECO:0008006" key="6">
    <source>
        <dbReference type="Google" id="ProtNLM"/>
    </source>
</evidence>
<dbReference type="PANTHER" id="PTHR43818">
    <property type="entry name" value="BCDNA.GH03377"/>
    <property type="match status" value="1"/>
</dbReference>
<organism evidence="4 5">
    <name type="scientific">Ktedonobacter robiniae</name>
    <dbReference type="NCBI Taxonomy" id="2778365"/>
    <lineage>
        <taxon>Bacteria</taxon>
        <taxon>Bacillati</taxon>
        <taxon>Chloroflexota</taxon>
        <taxon>Ktedonobacteria</taxon>
        <taxon>Ktedonobacterales</taxon>
        <taxon>Ktedonobacteraceae</taxon>
        <taxon>Ktedonobacter</taxon>
    </lineage>
</organism>
<comment type="caution">
    <text evidence="4">The sequence shown here is derived from an EMBL/GenBank/DDBJ whole genome shotgun (WGS) entry which is preliminary data.</text>
</comment>
<dbReference type="InterPro" id="IPR036291">
    <property type="entry name" value="NAD(P)-bd_dom_sf"/>
</dbReference>
<dbReference type="Gene3D" id="3.30.360.10">
    <property type="entry name" value="Dihydrodipicolinate Reductase, domain 2"/>
    <property type="match status" value="1"/>
</dbReference>